<feature type="region of interest" description="Disordered" evidence="1">
    <location>
        <begin position="109"/>
        <end position="143"/>
    </location>
</feature>
<dbReference type="Gene3D" id="1.10.720.30">
    <property type="entry name" value="SAP domain"/>
    <property type="match status" value="1"/>
</dbReference>
<protein>
    <recommendedName>
        <fullName evidence="2">SAP domain-containing protein</fullName>
    </recommendedName>
</protein>
<feature type="compositionally biased region" description="Polar residues" evidence="1">
    <location>
        <begin position="504"/>
        <end position="518"/>
    </location>
</feature>
<evidence type="ECO:0000259" key="2">
    <source>
        <dbReference type="PROSITE" id="PS50800"/>
    </source>
</evidence>
<feature type="compositionally biased region" description="Low complexity" evidence="1">
    <location>
        <begin position="491"/>
        <end position="503"/>
    </location>
</feature>
<proteinExistence type="predicted"/>
<feature type="compositionally biased region" description="Low complexity" evidence="1">
    <location>
        <begin position="580"/>
        <end position="593"/>
    </location>
</feature>
<feature type="region of interest" description="Disordered" evidence="1">
    <location>
        <begin position="386"/>
        <end position="413"/>
    </location>
</feature>
<dbReference type="InterPro" id="IPR003034">
    <property type="entry name" value="SAP_dom"/>
</dbReference>
<feature type="compositionally biased region" description="Low complexity" evidence="1">
    <location>
        <begin position="130"/>
        <end position="143"/>
    </location>
</feature>
<keyword evidence="4" id="KW-1185">Reference proteome</keyword>
<dbReference type="SUPFAM" id="SSF68906">
    <property type="entry name" value="SAP domain"/>
    <property type="match status" value="1"/>
</dbReference>
<evidence type="ECO:0000313" key="3">
    <source>
        <dbReference type="EMBL" id="KAJ3140120.1"/>
    </source>
</evidence>
<feature type="compositionally biased region" description="Low complexity" evidence="1">
    <location>
        <begin position="636"/>
        <end position="647"/>
    </location>
</feature>
<dbReference type="SMART" id="SM00513">
    <property type="entry name" value="SAP"/>
    <property type="match status" value="1"/>
</dbReference>
<sequence length="690" mass="74787">MPSAKELARFTKKELAVMAGERGLSLDASVKVHPAKDVFITAILDHDSLNEKIERNISDSPTAEVVNPEATDDNSDLDGMTRPKLQQIAKLLSLKVSGKKADLIDRIREAQQNDPAAEKAAKKAEETQGSSSKKPASAKLSSPPTEYFCCVDRASFPSENEDPPGLAVLRTGCIFIKDSISGKEHQLRVRVQDDKSALPEGFLDNVVCRACIDRNRAMGLFEKSRTAMTAVAEYAVHPRVSESSRPSFPFNFTASAGENPIVNSPARNSALPESLENQKTAAESSQAANISTYNSIRNLAGTPVISHKPIRETSSEIVSTPIVAAKQGHINSNEIELKSADSGSNSAGTPVVAQMAKLLEKFNKIKPNSLNNAINASVINNKVVEDRTEEDIGDPMDSNLPESGDQDSEEEHNRSVAFLDETLQDISIISTTADEVLAELDLYEDQEKIEQDSSFENNALNQFQSTPKASILASSFASGTSRPSLEIAFGSSKSSTQKPSVSVNYSPKTSASPRSNTTPHRKPIKQPLAIALAQRRISSKLSTLQVVQRNARDEKVDKTRRESHSFASAQQDLDDDGNNDIDGFNSGSRAASFESEDSSSESFGESGRKLKLPTPAKERKARGEVLWKQPASRLPSASGRNGSNASSYVAVEDEKIVKVVESILETTQPGDIEEWNIIAARNKPGLRRSP</sequence>
<dbReference type="AlphaFoldDB" id="A0AAD5XH17"/>
<reference evidence="3" key="1">
    <citation type="submission" date="2020-05" db="EMBL/GenBank/DDBJ databases">
        <title>Phylogenomic resolution of chytrid fungi.</title>
        <authorList>
            <person name="Stajich J.E."/>
            <person name="Amses K."/>
            <person name="Simmons R."/>
            <person name="Seto K."/>
            <person name="Myers J."/>
            <person name="Bonds A."/>
            <person name="Quandt C.A."/>
            <person name="Barry K."/>
            <person name="Liu P."/>
            <person name="Grigoriev I."/>
            <person name="Longcore J.E."/>
            <person name="James T.Y."/>
        </authorList>
    </citation>
    <scope>NUCLEOTIDE SEQUENCE</scope>
    <source>
        <strain evidence="3">JEL0513</strain>
    </source>
</reference>
<dbReference type="InterPro" id="IPR036361">
    <property type="entry name" value="SAP_dom_sf"/>
</dbReference>
<name>A0AAD5XH17_9FUNG</name>
<feature type="region of interest" description="Disordered" evidence="1">
    <location>
        <begin position="259"/>
        <end position="278"/>
    </location>
</feature>
<dbReference type="Proteomes" id="UP001211907">
    <property type="component" value="Unassembled WGS sequence"/>
</dbReference>
<feature type="region of interest" description="Disordered" evidence="1">
    <location>
        <begin position="489"/>
        <end position="524"/>
    </location>
</feature>
<dbReference type="PROSITE" id="PS50800">
    <property type="entry name" value="SAP"/>
    <property type="match status" value="1"/>
</dbReference>
<organism evidence="3 4">
    <name type="scientific">Physocladia obscura</name>
    <dbReference type="NCBI Taxonomy" id="109957"/>
    <lineage>
        <taxon>Eukaryota</taxon>
        <taxon>Fungi</taxon>
        <taxon>Fungi incertae sedis</taxon>
        <taxon>Chytridiomycota</taxon>
        <taxon>Chytridiomycota incertae sedis</taxon>
        <taxon>Chytridiomycetes</taxon>
        <taxon>Chytridiales</taxon>
        <taxon>Chytriomycetaceae</taxon>
        <taxon>Physocladia</taxon>
    </lineage>
</organism>
<feature type="domain" description="SAP" evidence="2">
    <location>
        <begin position="77"/>
        <end position="111"/>
    </location>
</feature>
<gene>
    <name evidence="3" type="ORF">HK100_010378</name>
</gene>
<dbReference type="Pfam" id="PF02037">
    <property type="entry name" value="SAP"/>
    <property type="match status" value="1"/>
</dbReference>
<accession>A0AAD5XH17</accession>
<feature type="region of interest" description="Disordered" evidence="1">
    <location>
        <begin position="59"/>
        <end position="80"/>
    </location>
</feature>
<feature type="compositionally biased region" description="Basic and acidic residues" evidence="1">
    <location>
        <begin position="616"/>
        <end position="625"/>
    </location>
</feature>
<evidence type="ECO:0000256" key="1">
    <source>
        <dbReference type="SAM" id="MobiDB-lite"/>
    </source>
</evidence>
<feature type="compositionally biased region" description="Basic and acidic residues" evidence="1">
    <location>
        <begin position="109"/>
        <end position="126"/>
    </location>
</feature>
<dbReference type="EMBL" id="JADGJH010000057">
    <property type="protein sequence ID" value="KAJ3140120.1"/>
    <property type="molecule type" value="Genomic_DNA"/>
</dbReference>
<feature type="compositionally biased region" description="Basic and acidic residues" evidence="1">
    <location>
        <begin position="550"/>
        <end position="564"/>
    </location>
</feature>
<evidence type="ECO:0000313" key="4">
    <source>
        <dbReference type="Proteomes" id="UP001211907"/>
    </source>
</evidence>
<feature type="region of interest" description="Disordered" evidence="1">
    <location>
        <begin position="545"/>
        <end position="647"/>
    </location>
</feature>
<comment type="caution">
    <text evidence="3">The sequence shown here is derived from an EMBL/GenBank/DDBJ whole genome shotgun (WGS) entry which is preliminary data.</text>
</comment>